<evidence type="ECO:0000313" key="2">
    <source>
        <dbReference type="EMBL" id="PHN02641.1"/>
    </source>
</evidence>
<comment type="caution">
    <text evidence="2">The sequence shown here is derived from an EMBL/GenBank/DDBJ whole genome shotgun (WGS) entry which is preliminary data.</text>
</comment>
<keyword evidence="3" id="KW-1185">Reference proteome</keyword>
<evidence type="ECO:0000259" key="1">
    <source>
        <dbReference type="Pfam" id="PF08241"/>
    </source>
</evidence>
<dbReference type="PANTHER" id="PTHR43861">
    <property type="entry name" value="TRANS-ACONITATE 2-METHYLTRANSFERASE-RELATED"/>
    <property type="match status" value="1"/>
</dbReference>
<dbReference type="InterPro" id="IPR029063">
    <property type="entry name" value="SAM-dependent_MTases_sf"/>
</dbReference>
<dbReference type="SUPFAM" id="SSF53335">
    <property type="entry name" value="S-adenosyl-L-methionine-dependent methyltransferases"/>
    <property type="match status" value="1"/>
</dbReference>
<sequence>MNPFHRANQKRWEATARNWKAMHDRRGTWKLCAQSPELVFVPEEMKHLQGLSGKRAAVLGSGDNLAAFALAGLGARVTSVDISRNQLEIARERAGELQLDMEFLQADVTDLSALADATFDLVYTGGHVAVWVSDLDRYYREAGRILKPGGLFLVNEYHPFRRIWKMEVDHLEVAYDYYDRGPFVFKHDEDVLDRKRGDYTQYEFHWRVTDLINAMLSAGCNLIDSAEFGEHVGDWEGAPLEGLPEYLLLVGRKRNG</sequence>
<dbReference type="GO" id="GO:0008757">
    <property type="term" value="F:S-adenosylmethionine-dependent methyltransferase activity"/>
    <property type="evidence" value="ECO:0007669"/>
    <property type="project" value="InterPro"/>
</dbReference>
<accession>A0A2D0N290</accession>
<dbReference type="Gene3D" id="3.40.50.150">
    <property type="entry name" value="Vaccinia Virus protein VP39"/>
    <property type="match status" value="1"/>
</dbReference>
<proteinExistence type="predicted"/>
<protein>
    <recommendedName>
        <fullName evidence="1">Methyltransferase type 11 domain-containing protein</fullName>
    </recommendedName>
</protein>
<dbReference type="EMBL" id="PDUD01000038">
    <property type="protein sequence ID" value="PHN02641.1"/>
    <property type="molecule type" value="Genomic_DNA"/>
</dbReference>
<dbReference type="RefSeq" id="WP_099153970.1">
    <property type="nucleotide sequence ID" value="NZ_PDUD01000038.1"/>
</dbReference>
<dbReference type="InterPro" id="IPR013216">
    <property type="entry name" value="Methyltransf_11"/>
</dbReference>
<gene>
    <name evidence="2" type="ORF">CRP01_31090</name>
</gene>
<dbReference type="Proteomes" id="UP000223913">
    <property type="component" value="Unassembled WGS sequence"/>
</dbReference>
<dbReference type="Pfam" id="PF08241">
    <property type="entry name" value="Methyltransf_11"/>
    <property type="match status" value="1"/>
</dbReference>
<dbReference type="CDD" id="cd02440">
    <property type="entry name" value="AdoMet_MTases"/>
    <property type="match status" value="1"/>
</dbReference>
<organism evidence="2 3">
    <name type="scientific">Flavilitoribacter nigricans (strain ATCC 23147 / DSM 23189 / NBRC 102662 / NCIMB 1420 / SS-2)</name>
    <name type="common">Lewinella nigricans</name>
    <dbReference type="NCBI Taxonomy" id="1122177"/>
    <lineage>
        <taxon>Bacteria</taxon>
        <taxon>Pseudomonadati</taxon>
        <taxon>Bacteroidota</taxon>
        <taxon>Saprospiria</taxon>
        <taxon>Saprospirales</taxon>
        <taxon>Lewinellaceae</taxon>
        <taxon>Flavilitoribacter</taxon>
    </lineage>
</organism>
<dbReference type="OrthoDB" id="8385759at2"/>
<evidence type="ECO:0000313" key="3">
    <source>
        <dbReference type="Proteomes" id="UP000223913"/>
    </source>
</evidence>
<feature type="domain" description="Methyltransferase type 11" evidence="1">
    <location>
        <begin position="59"/>
        <end position="153"/>
    </location>
</feature>
<reference evidence="2 3" key="1">
    <citation type="submission" date="2017-10" db="EMBL/GenBank/DDBJ databases">
        <title>The draft genome sequence of Lewinella nigricans NBRC 102662.</title>
        <authorList>
            <person name="Wang K."/>
        </authorList>
    </citation>
    <scope>NUCLEOTIDE SEQUENCE [LARGE SCALE GENOMIC DNA]</scope>
    <source>
        <strain evidence="2 3">NBRC 102662</strain>
    </source>
</reference>
<dbReference type="AlphaFoldDB" id="A0A2D0N290"/>
<name>A0A2D0N290_FLAN2</name>